<evidence type="ECO:0000256" key="1">
    <source>
        <dbReference type="SAM" id="MobiDB-lite"/>
    </source>
</evidence>
<proteinExistence type="predicted"/>
<evidence type="ECO:0000313" key="3">
    <source>
        <dbReference type="EMBL" id="MDR6240747.1"/>
    </source>
</evidence>
<dbReference type="RefSeq" id="WP_309940934.1">
    <property type="nucleotide sequence ID" value="NZ_AP025306.1"/>
</dbReference>
<evidence type="ECO:0000256" key="2">
    <source>
        <dbReference type="SAM" id="SignalP"/>
    </source>
</evidence>
<reference evidence="3" key="1">
    <citation type="submission" date="2023-07" db="EMBL/GenBank/DDBJ databases">
        <title>Genomic Encyclopedia of Type Strains, Phase IV (KMG-IV): sequencing the most valuable type-strain genomes for metagenomic binning, comparative biology and taxonomic classification.</title>
        <authorList>
            <person name="Goeker M."/>
        </authorList>
    </citation>
    <scope>NUCLEOTIDE SEQUENCE</scope>
    <source>
        <strain evidence="3">DSM 26174</strain>
    </source>
</reference>
<sequence>MKKSLILLLFFIAVCQFGKAQNNYSGLPSIVSSAVQSNYQSYEVMKATEYTKNDFFGIVLKKGDVYVEVRVGDDGKILDEKEICYKGCSKHCKGHYKKKKKPKKHHHDKHHHDHKKKKKKKKGHHHDCCKNHEHEKSNDDSIKIVFEKKL</sequence>
<keyword evidence="2" id="KW-0732">Signal</keyword>
<feature type="compositionally biased region" description="Basic residues" evidence="1">
    <location>
        <begin position="92"/>
        <end position="125"/>
    </location>
</feature>
<comment type="caution">
    <text evidence="3">The sequence shown here is derived from an EMBL/GenBank/DDBJ whole genome shotgun (WGS) entry which is preliminary data.</text>
</comment>
<gene>
    <name evidence="3" type="ORF">HNQ88_003823</name>
</gene>
<accession>A0AAE4BUH0</accession>
<dbReference type="AlphaFoldDB" id="A0AAE4BUH0"/>
<dbReference type="Proteomes" id="UP001185092">
    <property type="component" value="Unassembled WGS sequence"/>
</dbReference>
<name>A0AAE4BUH0_9BACT</name>
<feature type="chain" id="PRO_5042070738" evidence="2">
    <location>
        <begin position="21"/>
        <end position="150"/>
    </location>
</feature>
<feature type="compositionally biased region" description="Basic and acidic residues" evidence="1">
    <location>
        <begin position="126"/>
        <end position="135"/>
    </location>
</feature>
<dbReference type="EMBL" id="JAVDQD010000005">
    <property type="protein sequence ID" value="MDR6240747.1"/>
    <property type="molecule type" value="Genomic_DNA"/>
</dbReference>
<organism evidence="3 4">
    <name type="scientific">Aureibacter tunicatorum</name>
    <dbReference type="NCBI Taxonomy" id="866807"/>
    <lineage>
        <taxon>Bacteria</taxon>
        <taxon>Pseudomonadati</taxon>
        <taxon>Bacteroidota</taxon>
        <taxon>Cytophagia</taxon>
        <taxon>Cytophagales</taxon>
        <taxon>Persicobacteraceae</taxon>
        <taxon>Aureibacter</taxon>
    </lineage>
</organism>
<keyword evidence="4" id="KW-1185">Reference proteome</keyword>
<evidence type="ECO:0000313" key="4">
    <source>
        <dbReference type="Proteomes" id="UP001185092"/>
    </source>
</evidence>
<protein>
    <submittedName>
        <fullName evidence="3">Uncharacterized protein</fullName>
    </submittedName>
</protein>
<feature type="signal peptide" evidence="2">
    <location>
        <begin position="1"/>
        <end position="20"/>
    </location>
</feature>
<feature type="region of interest" description="Disordered" evidence="1">
    <location>
        <begin position="92"/>
        <end position="135"/>
    </location>
</feature>